<organism evidence="13 14">
    <name type="scientific">Porcisia hertigi</name>
    <dbReference type="NCBI Taxonomy" id="2761500"/>
    <lineage>
        <taxon>Eukaryota</taxon>
        <taxon>Discoba</taxon>
        <taxon>Euglenozoa</taxon>
        <taxon>Kinetoplastea</taxon>
        <taxon>Metakinetoplastina</taxon>
        <taxon>Trypanosomatida</taxon>
        <taxon>Trypanosomatidae</taxon>
        <taxon>Leishmaniinae</taxon>
        <taxon>Porcisia</taxon>
    </lineage>
</organism>
<comment type="caution">
    <text evidence="13">The sequence shown here is derived from an EMBL/GenBank/DDBJ whole genome shotgun (WGS) entry which is preliminary data.</text>
</comment>
<keyword evidence="7" id="KW-0418">Kinase</keyword>
<dbReference type="PANTHER" id="PTHR31814:SF2">
    <property type="entry name" value="PHOSPHOMEVALONATE KINASE"/>
    <property type="match status" value="1"/>
</dbReference>
<dbReference type="GO" id="GO:0005524">
    <property type="term" value="F:ATP binding"/>
    <property type="evidence" value="ECO:0007669"/>
    <property type="project" value="UniProtKB-KW"/>
</dbReference>
<keyword evidence="14" id="KW-1185">Reference proteome</keyword>
<dbReference type="InterPro" id="IPR006204">
    <property type="entry name" value="GHMP_kinase_N_dom"/>
</dbReference>
<keyword evidence="9" id="KW-0752">Steroid biosynthesis</keyword>
<evidence type="ECO:0000256" key="6">
    <source>
        <dbReference type="ARBA" id="ARBA00022741"/>
    </source>
</evidence>
<dbReference type="Proteomes" id="UP000674318">
    <property type="component" value="Unassembled WGS sequence"/>
</dbReference>
<dbReference type="PIRSF" id="PIRSF017288">
    <property type="entry name" value="PMK_GHMP_euk"/>
    <property type="match status" value="1"/>
</dbReference>
<dbReference type="RefSeq" id="XP_067758474.1">
    <property type="nucleotide sequence ID" value="XM_067902127.1"/>
</dbReference>
<protein>
    <recommendedName>
        <fullName evidence="3">phosphomevalonate kinase</fullName>
        <ecNumber evidence="3">2.7.4.2</ecNumber>
    </recommendedName>
</protein>
<dbReference type="EC" id="2.7.4.2" evidence="3"/>
<evidence type="ECO:0000256" key="11">
    <source>
        <dbReference type="ARBA" id="ARBA00023221"/>
    </source>
</evidence>
<dbReference type="InterPro" id="IPR036554">
    <property type="entry name" value="GHMP_kinase_C_sf"/>
</dbReference>
<dbReference type="EMBL" id="JAFJZO010000015">
    <property type="protein sequence ID" value="KAG5509167.1"/>
    <property type="molecule type" value="Genomic_DNA"/>
</dbReference>
<evidence type="ECO:0000256" key="10">
    <source>
        <dbReference type="ARBA" id="ARBA00023098"/>
    </source>
</evidence>
<evidence type="ECO:0000259" key="12">
    <source>
        <dbReference type="Pfam" id="PF00288"/>
    </source>
</evidence>
<keyword evidence="5" id="KW-0808">Transferase</keyword>
<sequence>MEASAPGKVLILGGYLIVESSTPANVGISIGVNARFTARIARAEPAVTAAGGKTTVHVKSTQFHQLFTFVADTSVPGIVALTQTEGPESPFLFYTILYSVGAAQSLGSGTDAEVWIDIVADNDFYSQRNYLESQGKCVSVANLRSLPPHLPLVGAVSKTGLGSSAAMTTSIVACLCNHFCSGGCSVEYVHRIAQIAHSVAQGKIGSGFDVYTAVYGTCAYRRFPASRVSVMMDSTAQPTSVRVEALARCVDMKEVWVLNEPFRLPPGVKLILGDVHQGGSSTPGMVAKIMEWRKSVADTPNNLWEQLRRNNEAYIAALRRMIDEAAAKPDAYAAAMAMLQQMPLTPTFKADAESAQLIVKASHCAAHSRALLRNMGVAAKVSVEPAELTSLLDDTAALPGVFAVGCPGAGGYDAIFALVLGDECAATVEAFWEKYTKMSVCPLLVREDPSGLLVKSPGEGSP</sequence>
<dbReference type="UniPathway" id="UPA00057">
    <property type="reaction ID" value="UER00099"/>
</dbReference>
<keyword evidence="10" id="KW-0443">Lipid metabolism</keyword>
<evidence type="ECO:0000256" key="5">
    <source>
        <dbReference type="ARBA" id="ARBA00022679"/>
    </source>
</evidence>
<evidence type="ECO:0000256" key="8">
    <source>
        <dbReference type="ARBA" id="ARBA00022840"/>
    </source>
</evidence>
<dbReference type="GO" id="GO:0004631">
    <property type="term" value="F:phosphomevalonate kinase activity"/>
    <property type="evidence" value="ECO:0007669"/>
    <property type="project" value="UniProtKB-EC"/>
</dbReference>
<dbReference type="GeneID" id="94292204"/>
<dbReference type="InterPro" id="IPR035102">
    <property type="entry name" value="Phosphomevalonate_kinase"/>
</dbReference>
<dbReference type="SUPFAM" id="SSF54211">
    <property type="entry name" value="Ribosomal protein S5 domain 2-like"/>
    <property type="match status" value="1"/>
</dbReference>
<keyword evidence="11" id="KW-0753">Steroid metabolism</keyword>
<dbReference type="GO" id="GO:0005777">
    <property type="term" value="C:peroxisome"/>
    <property type="evidence" value="ECO:0007669"/>
    <property type="project" value="TreeGrafter"/>
</dbReference>
<dbReference type="InterPro" id="IPR020568">
    <property type="entry name" value="Ribosomal_Su5_D2-typ_SF"/>
</dbReference>
<dbReference type="OrthoDB" id="10262935at2759"/>
<dbReference type="AlphaFoldDB" id="A0A836LG02"/>
<gene>
    <name evidence="13" type="ORF">JKF63_06176</name>
</gene>
<reference evidence="13 14" key="1">
    <citation type="submission" date="2021-02" db="EMBL/GenBank/DDBJ databases">
        <title>Porcisia hertigi Genome sequencing and assembly.</title>
        <authorList>
            <person name="Almutairi H."/>
            <person name="Gatherer D."/>
        </authorList>
    </citation>
    <scope>NUCLEOTIDE SEQUENCE [LARGE SCALE GENOMIC DNA]</scope>
    <source>
        <strain evidence="13 14">C119</strain>
    </source>
</reference>
<dbReference type="GO" id="GO:0006694">
    <property type="term" value="P:steroid biosynthetic process"/>
    <property type="evidence" value="ECO:0007669"/>
    <property type="project" value="UniProtKB-KW"/>
</dbReference>
<comment type="pathway">
    <text evidence="1">Isoprenoid biosynthesis; isopentenyl diphosphate biosynthesis via mevalonate pathway; isopentenyl diphosphate from (R)-mevalonate: step 2/3.</text>
</comment>
<dbReference type="Gene3D" id="3.30.70.890">
    <property type="entry name" value="GHMP kinase, C-terminal domain"/>
    <property type="match status" value="1"/>
</dbReference>
<dbReference type="GO" id="GO:0019287">
    <property type="term" value="P:isopentenyl diphosphate biosynthetic process, mevalonate pathway"/>
    <property type="evidence" value="ECO:0007669"/>
    <property type="project" value="UniProtKB-UniPathway"/>
</dbReference>
<proteinExistence type="inferred from homology"/>
<dbReference type="Gene3D" id="3.30.230.10">
    <property type="match status" value="1"/>
</dbReference>
<name>A0A836LG02_9TRYP</name>
<dbReference type="InterPro" id="IPR016005">
    <property type="entry name" value="Erg8"/>
</dbReference>
<evidence type="ECO:0000256" key="9">
    <source>
        <dbReference type="ARBA" id="ARBA00022955"/>
    </source>
</evidence>
<keyword evidence="4" id="KW-0444">Lipid biosynthesis</keyword>
<keyword evidence="6" id="KW-0547">Nucleotide-binding</keyword>
<dbReference type="Pfam" id="PF00288">
    <property type="entry name" value="GHMP_kinases_N"/>
    <property type="match status" value="1"/>
</dbReference>
<dbReference type="KEGG" id="phet:94292204"/>
<evidence type="ECO:0000256" key="1">
    <source>
        <dbReference type="ARBA" id="ARBA00005017"/>
    </source>
</evidence>
<dbReference type="InterPro" id="IPR014721">
    <property type="entry name" value="Ribsml_uS5_D2-typ_fold_subgr"/>
</dbReference>
<keyword evidence="8" id="KW-0067">ATP-binding</keyword>
<evidence type="ECO:0000256" key="4">
    <source>
        <dbReference type="ARBA" id="ARBA00022516"/>
    </source>
</evidence>
<evidence type="ECO:0000256" key="7">
    <source>
        <dbReference type="ARBA" id="ARBA00022777"/>
    </source>
</evidence>
<evidence type="ECO:0000313" key="13">
    <source>
        <dbReference type="EMBL" id="KAG5509167.1"/>
    </source>
</evidence>
<evidence type="ECO:0000256" key="2">
    <source>
        <dbReference type="ARBA" id="ARBA00006495"/>
    </source>
</evidence>
<feature type="domain" description="GHMP kinase N-terminal" evidence="12">
    <location>
        <begin position="158"/>
        <end position="216"/>
    </location>
</feature>
<evidence type="ECO:0000313" key="14">
    <source>
        <dbReference type="Proteomes" id="UP000674318"/>
    </source>
</evidence>
<comment type="similarity">
    <text evidence="2">Belongs to the GHMP kinase family. Mevalonate kinase subfamily.</text>
</comment>
<dbReference type="PANTHER" id="PTHR31814">
    <property type="match status" value="1"/>
</dbReference>
<accession>A0A836LG02</accession>
<evidence type="ECO:0000256" key="3">
    <source>
        <dbReference type="ARBA" id="ARBA00012958"/>
    </source>
</evidence>
<dbReference type="GO" id="GO:0010142">
    <property type="term" value="P:farnesyl diphosphate biosynthetic process, mevalonate pathway"/>
    <property type="evidence" value="ECO:0007669"/>
    <property type="project" value="TreeGrafter"/>
</dbReference>